<protein>
    <recommendedName>
        <fullName evidence="3 4">50S ribosomal protein L6</fullName>
    </recommendedName>
</protein>
<name>A0A1F7GE66_9BACT</name>
<proteinExistence type="inferred from homology"/>
<dbReference type="InterPro" id="IPR036789">
    <property type="entry name" value="Ribosomal_uL6-like_a/b-dom_sf"/>
</dbReference>
<evidence type="ECO:0000256" key="4">
    <source>
        <dbReference type="NCBIfam" id="TIGR03654"/>
    </source>
</evidence>
<dbReference type="GO" id="GO:0003735">
    <property type="term" value="F:structural constituent of ribosome"/>
    <property type="evidence" value="ECO:0007669"/>
    <property type="project" value="UniProtKB-UniRule"/>
</dbReference>
<gene>
    <name evidence="8" type="ORF">A2774_02190</name>
</gene>
<dbReference type="Proteomes" id="UP000177208">
    <property type="component" value="Unassembled WGS sequence"/>
</dbReference>
<dbReference type="InterPro" id="IPR019906">
    <property type="entry name" value="Ribosomal_uL6_bac-type"/>
</dbReference>
<dbReference type="InterPro" id="IPR000702">
    <property type="entry name" value="Ribosomal_uL6-like"/>
</dbReference>
<dbReference type="GO" id="GO:0019843">
    <property type="term" value="F:rRNA binding"/>
    <property type="evidence" value="ECO:0007669"/>
    <property type="project" value="UniProtKB-UniRule"/>
</dbReference>
<organism evidence="8 9">
    <name type="scientific">Candidatus Roizmanbacteria bacterium RIFCSPHIGHO2_01_FULL_39_12c</name>
    <dbReference type="NCBI Taxonomy" id="1802031"/>
    <lineage>
        <taxon>Bacteria</taxon>
        <taxon>Candidatus Roizmaniibacteriota</taxon>
    </lineage>
</organism>
<dbReference type="PIRSF" id="PIRSF002162">
    <property type="entry name" value="Ribosomal_L6"/>
    <property type="match status" value="1"/>
</dbReference>
<keyword evidence="1 5" id="KW-0689">Ribosomal protein</keyword>
<feature type="domain" description="Large ribosomal subunit protein uL6 alpha-beta" evidence="7">
    <location>
        <begin position="11"/>
        <end position="78"/>
    </location>
</feature>
<keyword evidence="2 5" id="KW-0687">Ribonucleoprotein</keyword>
<evidence type="ECO:0000256" key="5">
    <source>
        <dbReference type="RuleBase" id="RU003869"/>
    </source>
</evidence>
<dbReference type="PRINTS" id="PR00059">
    <property type="entry name" value="RIBOSOMALL6"/>
</dbReference>
<dbReference type="GO" id="GO:0022625">
    <property type="term" value="C:cytosolic large ribosomal subunit"/>
    <property type="evidence" value="ECO:0007669"/>
    <property type="project" value="UniProtKB-UniRule"/>
</dbReference>
<dbReference type="InterPro" id="IPR020040">
    <property type="entry name" value="Ribosomal_uL6_a/b-dom"/>
</dbReference>
<dbReference type="EMBL" id="MFZG01000010">
    <property type="protein sequence ID" value="OGK17188.1"/>
    <property type="molecule type" value="Genomic_DNA"/>
</dbReference>
<evidence type="ECO:0000256" key="3">
    <source>
        <dbReference type="ARBA" id="ARBA00035454"/>
    </source>
</evidence>
<evidence type="ECO:0000256" key="2">
    <source>
        <dbReference type="ARBA" id="ARBA00023274"/>
    </source>
</evidence>
<accession>A0A1F7GE66</accession>
<sequence length="185" mass="20519">MSKIGSKPIKIPESIQLNLEDNTIGLKGKEGEMRFNIPSVLKLKREAVELKLETINQEKKTKSLHGLYRQLISNAMKGLETPWQKILEIVGTGYNVKLQGEDLLFKIGFSHPVIFKKPAGIRFQVAGNNKVIVLGADKQLVGEIAYQIKKLKPPDAYKGKGIRYQGEIIKLKPGKKVKTASEGAA</sequence>
<evidence type="ECO:0000256" key="1">
    <source>
        <dbReference type="ARBA" id="ARBA00022980"/>
    </source>
</evidence>
<dbReference type="SUPFAM" id="SSF56053">
    <property type="entry name" value="Ribosomal protein L6"/>
    <property type="match status" value="2"/>
</dbReference>
<keyword evidence="6" id="KW-0694">RNA-binding</keyword>
<comment type="function">
    <text evidence="6">This protein binds to the 23S rRNA, and is important in its secondary structure. It is located near the subunit interface in the base of the L7/L12 stalk, and near the tRNA binding site of the peptidyltransferase center.</text>
</comment>
<feature type="domain" description="Large ribosomal subunit protein uL6 alpha-beta" evidence="7">
    <location>
        <begin position="90"/>
        <end position="164"/>
    </location>
</feature>
<dbReference type="AlphaFoldDB" id="A0A1F7GE66"/>
<evidence type="ECO:0000256" key="6">
    <source>
        <dbReference type="RuleBase" id="RU003870"/>
    </source>
</evidence>
<dbReference type="PROSITE" id="PS00525">
    <property type="entry name" value="RIBOSOMAL_L6_1"/>
    <property type="match status" value="1"/>
</dbReference>
<dbReference type="NCBIfam" id="TIGR03654">
    <property type="entry name" value="L6_bact"/>
    <property type="match status" value="1"/>
</dbReference>
<dbReference type="InterPro" id="IPR002358">
    <property type="entry name" value="Ribosomal_uL6_CS"/>
</dbReference>
<dbReference type="Pfam" id="PF00347">
    <property type="entry name" value="Ribosomal_L6"/>
    <property type="match status" value="2"/>
</dbReference>
<comment type="caution">
    <text evidence="8">The sequence shown here is derived from an EMBL/GenBank/DDBJ whole genome shotgun (WGS) entry which is preliminary data.</text>
</comment>
<evidence type="ECO:0000313" key="8">
    <source>
        <dbReference type="EMBL" id="OGK17188.1"/>
    </source>
</evidence>
<reference evidence="8 9" key="1">
    <citation type="journal article" date="2016" name="Nat. Commun.">
        <title>Thousands of microbial genomes shed light on interconnected biogeochemical processes in an aquifer system.</title>
        <authorList>
            <person name="Anantharaman K."/>
            <person name="Brown C.T."/>
            <person name="Hug L.A."/>
            <person name="Sharon I."/>
            <person name="Castelle C.J."/>
            <person name="Probst A.J."/>
            <person name="Thomas B.C."/>
            <person name="Singh A."/>
            <person name="Wilkins M.J."/>
            <person name="Karaoz U."/>
            <person name="Brodie E.L."/>
            <person name="Williams K.H."/>
            <person name="Hubbard S.S."/>
            <person name="Banfield J.F."/>
        </authorList>
    </citation>
    <scope>NUCLEOTIDE SEQUENCE [LARGE SCALE GENOMIC DNA]</scope>
</reference>
<dbReference type="Gene3D" id="3.90.930.12">
    <property type="entry name" value="Ribosomal protein L6, alpha-beta domain"/>
    <property type="match status" value="2"/>
</dbReference>
<evidence type="ECO:0000259" key="7">
    <source>
        <dbReference type="Pfam" id="PF00347"/>
    </source>
</evidence>
<comment type="similarity">
    <text evidence="5">Belongs to the universal ribosomal protein uL6 family.</text>
</comment>
<dbReference type="PANTHER" id="PTHR11655">
    <property type="entry name" value="60S/50S RIBOSOMAL PROTEIN L6/L9"/>
    <property type="match status" value="1"/>
</dbReference>
<keyword evidence="6" id="KW-0699">rRNA-binding</keyword>
<evidence type="ECO:0000313" key="9">
    <source>
        <dbReference type="Proteomes" id="UP000177208"/>
    </source>
</evidence>
<dbReference type="GO" id="GO:0002181">
    <property type="term" value="P:cytoplasmic translation"/>
    <property type="evidence" value="ECO:0007669"/>
    <property type="project" value="TreeGrafter"/>
</dbReference>
<dbReference type="PANTHER" id="PTHR11655:SF14">
    <property type="entry name" value="LARGE RIBOSOMAL SUBUNIT PROTEIN UL6M"/>
    <property type="match status" value="1"/>
</dbReference>